<feature type="domain" description="CBM20" evidence="2">
    <location>
        <begin position="19"/>
        <end position="125"/>
    </location>
</feature>
<dbReference type="InterPro" id="IPR013783">
    <property type="entry name" value="Ig-like_fold"/>
</dbReference>
<protein>
    <submittedName>
        <fullName evidence="3">Histidine kinase</fullName>
    </submittedName>
</protein>
<dbReference type="GO" id="GO:0016301">
    <property type="term" value="F:kinase activity"/>
    <property type="evidence" value="ECO:0007669"/>
    <property type="project" value="UniProtKB-KW"/>
</dbReference>
<dbReference type="EMBL" id="CP009621">
    <property type="protein sequence ID" value="AKD03118.1"/>
    <property type="molecule type" value="Genomic_DNA"/>
</dbReference>
<dbReference type="SMART" id="SM01065">
    <property type="entry name" value="CBM_2"/>
    <property type="match status" value="1"/>
</dbReference>
<feature type="chain" id="PRO_5002416848" evidence="1">
    <location>
        <begin position="20"/>
        <end position="383"/>
    </location>
</feature>
<dbReference type="SUPFAM" id="SSF49452">
    <property type="entry name" value="Starch-binding domain-like"/>
    <property type="match status" value="1"/>
</dbReference>
<keyword evidence="4" id="KW-1185">Reference proteome</keyword>
<dbReference type="InterPro" id="IPR050583">
    <property type="entry name" value="Mycobacterial_A85_antigen"/>
</dbReference>
<dbReference type="PANTHER" id="PTHR48098">
    <property type="entry name" value="ENTEROCHELIN ESTERASE-RELATED"/>
    <property type="match status" value="1"/>
</dbReference>
<accession>A0A0E3ZDB9</accession>
<dbReference type="Pfam" id="PF00686">
    <property type="entry name" value="CBM_20"/>
    <property type="match status" value="1"/>
</dbReference>
<dbReference type="InterPro" id="IPR000801">
    <property type="entry name" value="Esterase-like"/>
</dbReference>
<dbReference type="GO" id="GO:2001070">
    <property type="term" value="F:starch binding"/>
    <property type="evidence" value="ECO:0007669"/>
    <property type="project" value="InterPro"/>
</dbReference>
<sequence>MKFIPPLLLLLLLALTASAQVPSSKTVTFVLHTPGLPDTAQVYITGNAPELGNWNPGKVEMERTSSTSWQKEIVLREPLMHLEYKYTLGSWEHEATDSTGAPLGNFTVKVESSLQVKNQVKHWRDGKAPSAKGGVTGTVRYHQNLGTGNTIPARDLVVWLPPNYDQDPRKRYPVLYMHDGQNLFDPGTSSFGVDWRIDETADSLIRAGAIEPIIIVGINNNEDRMQEYTPGDKGSAYMDFVVNTVKPFVDSTYRTKPDRKYTATGGSSAGGTIAFMLAWEHPEVFSRAICMSPAFKIQQIDYVDDVLAYKGKKKDLYFYIDNGGIELEEQLQLGIDNMLRALQKKGYRDSKNYTWVKDPQAKHFEAAWGKRIPQALKVLFPAK</sequence>
<feature type="signal peptide" evidence="1">
    <location>
        <begin position="1"/>
        <end position="19"/>
    </location>
</feature>
<dbReference type="HOGENOM" id="CLU_039834_1_0_10"/>
<dbReference type="AlphaFoldDB" id="A0A0E3ZDB9"/>
<reference evidence="3 4" key="1">
    <citation type="journal article" date="2015" name="Sci. Rep.">
        <title>Unraveling adaptation of Pontibacter korlensis to radiation and infertility in desert through complete genome and comparative transcriptomic analysis.</title>
        <authorList>
            <person name="Dai J."/>
            <person name="Dai W."/>
            <person name="Qiu C."/>
            <person name="Yang Z."/>
            <person name="Zhang Y."/>
            <person name="Zhou M."/>
            <person name="Zhang L."/>
            <person name="Fang C."/>
            <person name="Gao Q."/>
            <person name="Yang Q."/>
            <person name="Li X."/>
            <person name="Wang Z."/>
            <person name="Wang Z."/>
            <person name="Jia Z."/>
            <person name="Chen X."/>
        </authorList>
    </citation>
    <scope>NUCLEOTIDE SEQUENCE [LARGE SCALE GENOMIC DNA]</scope>
    <source>
        <strain evidence="3 4">X14-1T</strain>
    </source>
</reference>
<proteinExistence type="predicted"/>
<dbReference type="RefSeq" id="WP_046310141.1">
    <property type="nucleotide sequence ID" value="NZ_CBCSCY010000004.1"/>
</dbReference>
<dbReference type="Proteomes" id="UP000033109">
    <property type="component" value="Chromosome"/>
</dbReference>
<organism evidence="3 4">
    <name type="scientific">Pontibacter korlensis</name>
    <dbReference type="NCBI Taxonomy" id="400092"/>
    <lineage>
        <taxon>Bacteria</taxon>
        <taxon>Pseudomonadati</taxon>
        <taxon>Bacteroidota</taxon>
        <taxon>Cytophagia</taxon>
        <taxon>Cytophagales</taxon>
        <taxon>Hymenobacteraceae</taxon>
        <taxon>Pontibacter</taxon>
    </lineage>
</organism>
<dbReference type="PROSITE" id="PS51166">
    <property type="entry name" value="CBM20"/>
    <property type="match status" value="1"/>
</dbReference>
<name>A0A0E3ZDB9_9BACT</name>
<dbReference type="PATRIC" id="fig|400092.3.peg.1829"/>
<evidence type="ECO:0000259" key="2">
    <source>
        <dbReference type="PROSITE" id="PS51166"/>
    </source>
</evidence>
<gene>
    <name evidence="3" type="ORF">PKOR_08280</name>
</gene>
<evidence type="ECO:0000313" key="3">
    <source>
        <dbReference type="EMBL" id="AKD03118.1"/>
    </source>
</evidence>
<dbReference type="InterPro" id="IPR013784">
    <property type="entry name" value="Carb-bd-like_fold"/>
</dbReference>
<keyword evidence="3" id="KW-0808">Transferase</keyword>
<dbReference type="Gene3D" id="2.60.40.10">
    <property type="entry name" value="Immunoglobulins"/>
    <property type="match status" value="1"/>
</dbReference>
<evidence type="ECO:0000256" key="1">
    <source>
        <dbReference type="SAM" id="SignalP"/>
    </source>
</evidence>
<dbReference type="Pfam" id="PF00756">
    <property type="entry name" value="Esterase"/>
    <property type="match status" value="1"/>
</dbReference>
<dbReference type="KEGG" id="pko:PKOR_08280"/>
<dbReference type="OrthoDB" id="9784036at2"/>
<dbReference type="SUPFAM" id="SSF53474">
    <property type="entry name" value="alpha/beta-Hydrolases"/>
    <property type="match status" value="1"/>
</dbReference>
<dbReference type="STRING" id="400092.PKOR_08280"/>
<dbReference type="PANTHER" id="PTHR48098:SF6">
    <property type="entry name" value="FERRI-BACILLIBACTIN ESTERASE BESA"/>
    <property type="match status" value="1"/>
</dbReference>
<dbReference type="InterPro" id="IPR002044">
    <property type="entry name" value="CBM20"/>
</dbReference>
<evidence type="ECO:0000313" key="4">
    <source>
        <dbReference type="Proteomes" id="UP000033109"/>
    </source>
</evidence>
<dbReference type="Gene3D" id="3.40.50.1820">
    <property type="entry name" value="alpha/beta hydrolase"/>
    <property type="match status" value="1"/>
</dbReference>
<keyword evidence="1" id="KW-0732">Signal</keyword>
<keyword evidence="3" id="KW-0418">Kinase</keyword>
<dbReference type="InterPro" id="IPR029058">
    <property type="entry name" value="AB_hydrolase_fold"/>
</dbReference>